<protein>
    <submittedName>
        <fullName evidence="2">FliM/FliN family flagellar motor switch protein</fullName>
    </submittedName>
</protein>
<dbReference type="Proteomes" id="UP000651010">
    <property type="component" value="Unassembled WGS sequence"/>
</dbReference>
<dbReference type="InterPro" id="IPR036429">
    <property type="entry name" value="SpoA-like_sf"/>
</dbReference>
<gene>
    <name evidence="2" type="ORF">IGX34_13615</name>
</gene>
<keyword evidence="2" id="KW-0966">Cell projection</keyword>
<dbReference type="EMBL" id="JACZZA010000008">
    <property type="protein sequence ID" value="MBE1161417.1"/>
    <property type="molecule type" value="Genomic_DNA"/>
</dbReference>
<keyword evidence="2" id="KW-0282">Flagellum</keyword>
<evidence type="ECO:0000313" key="3">
    <source>
        <dbReference type="Proteomes" id="UP000651010"/>
    </source>
</evidence>
<dbReference type="RefSeq" id="WP_192556272.1">
    <property type="nucleotide sequence ID" value="NZ_JACZZA010000008.1"/>
</dbReference>
<accession>A0ABR9GBK7</accession>
<evidence type="ECO:0000259" key="1">
    <source>
        <dbReference type="Pfam" id="PF01052"/>
    </source>
</evidence>
<evidence type="ECO:0000313" key="2">
    <source>
        <dbReference type="EMBL" id="MBE1161417.1"/>
    </source>
</evidence>
<keyword evidence="3" id="KW-1185">Reference proteome</keyword>
<sequence>MDHTPASGDTADALSEAARALLTRGNLLLQNECGALSLRAGVGQRHAATLACVQLDSAQGRLLIALEREQLNAPLGDAQWQDYVGEARLLAWSLAHEPLLDALGRVFGGGYVATRFFAAGADLACLWLKLDWQDDAGQSLQGWLGLGVAETCLLAACTAWKRDPSTLSLLGDATELGLELLLQGRPLTPAAVAALHTGDVLLLGDGAEGEALLQPDPHTARCMFGLPAGWTVQRRHGQWMIAARPLLASSVDAQRPHCRLARLTLSPHQVEALKPGSMLSYDTTLLGNPVEILLGGACIGSGVLVALGSWLGVRIGDDAPH</sequence>
<keyword evidence="2" id="KW-0969">Cilium</keyword>
<name>A0ABR9GBK7_9GAMM</name>
<reference evidence="2 3" key="1">
    <citation type="submission" date="2020-09" db="EMBL/GenBank/DDBJ databases">
        <title>Dyella sp. 7MK23 isolated from forest soil.</title>
        <authorList>
            <person name="Fu J."/>
        </authorList>
    </citation>
    <scope>NUCLEOTIDE SEQUENCE [LARGE SCALE GENOMIC DNA]</scope>
    <source>
        <strain evidence="2 3">7MK23</strain>
    </source>
</reference>
<proteinExistence type="predicted"/>
<dbReference type="SUPFAM" id="SSF101801">
    <property type="entry name" value="Surface presentation of antigens (SPOA)"/>
    <property type="match status" value="1"/>
</dbReference>
<dbReference type="InterPro" id="IPR001543">
    <property type="entry name" value="FliN-like_C"/>
</dbReference>
<organism evidence="2 3">
    <name type="scientific">Dyella acidiphila</name>
    <dbReference type="NCBI Taxonomy" id="2775866"/>
    <lineage>
        <taxon>Bacteria</taxon>
        <taxon>Pseudomonadati</taxon>
        <taxon>Pseudomonadota</taxon>
        <taxon>Gammaproteobacteria</taxon>
        <taxon>Lysobacterales</taxon>
        <taxon>Rhodanobacteraceae</taxon>
        <taxon>Dyella</taxon>
    </lineage>
</organism>
<comment type="caution">
    <text evidence="2">The sequence shown here is derived from an EMBL/GenBank/DDBJ whole genome shotgun (WGS) entry which is preliminary data.</text>
</comment>
<feature type="domain" description="Flagellar motor switch protein FliN-like C-terminal" evidence="1">
    <location>
        <begin position="258"/>
        <end position="316"/>
    </location>
</feature>
<dbReference type="Gene3D" id="2.30.330.10">
    <property type="entry name" value="SpoA-like"/>
    <property type="match status" value="1"/>
</dbReference>
<dbReference type="Pfam" id="PF01052">
    <property type="entry name" value="FliMN_C"/>
    <property type="match status" value="1"/>
</dbReference>